<evidence type="ECO:0008006" key="10">
    <source>
        <dbReference type="Google" id="ProtNLM"/>
    </source>
</evidence>
<dbReference type="PANTHER" id="PTHR24305:SF226">
    <property type="entry name" value="CYTOCHROME P450 MONOOXYGENASE"/>
    <property type="match status" value="1"/>
</dbReference>
<evidence type="ECO:0000256" key="1">
    <source>
        <dbReference type="ARBA" id="ARBA00001971"/>
    </source>
</evidence>
<name>A0AAX6MMB5_9PEZI</name>
<evidence type="ECO:0000313" key="8">
    <source>
        <dbReference type="EMBL" id="KAK6953593.1"/>
    </source>
</evidence>
<reference evidence="8 9" key="1">
    <citation type="journal article" date="2024" name="Front Chem Biol">
        <title>Unveiling the potential of Daldinia eschscholtzii MFLUCC 19-0629 through bioactivity and bioinformatics studies for enhanced sustainable agriculture production.</title>
        <authorList>
            <person name="Brooks S."/>
            <person name="Weaver J.A."/>
            <person name="Klomchit A."/>
            <person name="Alharthi S.A."/>
            <person name="Onlamun T."/>
            <person name="Nurani R."/>
            <person name="Vong T.K."/>
            <person name="Alberti F."/>
            <person name="Greco C."/>
        </authorList>
    </citation>
    <scope>NUCLEOTIDE SEQUENCE [LARGE SCALE GENOMIC DNA]</scope>
    <source>
        <strain evidence="8">MFLUCC 19-0629</strain>
    </source>
</reference>
<keyword evidence="6" id="KW-0503">Monooxygenase</keyword>
<organism evidence="8 9">
    <name type="scientific">Daldinia eschscholtzii</name>
    <dbReference type="NCBI Taxonomy" id="292717"/>
    <lineage>
        <taxon>Eukaryota</taxon>
        <taxon>Fungi</taxon>
        <taxon>Dikarya</taxon>
        <taxon>Ascomycota</taxon>
        <taxon>Pezizomycotina</taxon>
        <taxon>Sordariomycetes</taxon>
        <taxon>Xylariomycetidae</taxon>
        <taxon>Xylariales</taxon>
        <taxon>Hypoxylaceae</taxon>
        <taxon>Daldinia</taxon>
    </lineage>
</organism>
<evidence type="ECO:0000256" key="4">
    <source>
        <dbReference type="ARBA" id="ARBA00023004"/>
    </source>
</evidence>
<dbReference type="Pfam" id="PF00067">
    <property type="entry name" value="p450"/>
    <property type="match status" value="1"/>
</dbReference>
<accession>A0AAX6MMB5</accession>
<evidence type="ECO:0000256" key="2">
    <source>
        <dbReference type="ARBA" id="ARBA00022617"/>
    </source>
</evidence>
<comment type="similarity">
    <text evidence="6">Belongs to the cytochrome P450 family.</text>
</comment>
<dbReference type="GO" id="GO:0005506">
    <property type="term" value="F:iron ion binding"/>
    <property type="evidence" value="ECO:0007669"/>
    <property type="project" value="InterPro"/>
</dbReference>
<dbReference type="Proteomes" id="UP001369815">
    <property type="component" value="Unassembled WGS sequence"/>
</dbReference>
<dbReference type="InterPro" id="IPR017972">
    <property type="entry name" value="Cyt_P450_CS"/>
</dbReference>
<keyword evidence="3 5" id="KW-0479">Metal-binding</keyword>
<gene>
    <name evidence="8" type="ORF">Daesc_005898</name>
</gene>
<comment type="caution">
    <text evidence="8">The sequence shown here is derived from an EMBL/GenBank/DDBJ whole genome shotgun (WGS) entry which is preliminary data.</text>
</comment>
<dbReference type="GO" id="GO:0016705">
    <property type="term" value="F:oxidoreductase activity, acting on paired donors, with incorporation or reduction of molecular oxygen"/>
    <property type="evidence" value="ECO:0007669"/>
    <property type="project" value="InterPro"/>
</dbReference>
<keyword evidence="9" id="KW-1185">Reference proteome</keyword>
<protein>
    <recommendedName>
        <fullName evidence="10">Cytochrome P450</fullName>
    </recommendedName>
</protein>
<dbReference type="InterPro" id="IPR001128">
    <property type="entry name" value="Cyt_P450"/>
</dbReference>
<evidence type="ECO:0000313" key="9">
    <source>
        <dbReference type="Proteomes" id="UP001369815"/>
    </source>
</evidence>
<evidence type="ECO:0000256" key="6">
    <source>
        <dbReference type="RuleBase" id="RU000461"/>
    </source>
</evidence>
<dbReference type="InterPro" id="IPR036396">
    <property type="entry name" value="Cyt_P450_sf"/>
</dbReference>
<dbReference type="PANTHER" id="PTHR24305">
    <property type="entry name" value="CYTOCHROME P450"/>
    <property type="match status" value="1"/>
</dbReference>
<dbReference type="EMBL" id="JBANMG010000005">
    <property type="protein sequence ID" value="KAK6953593.1"/>
    <property type="molecule type" value="Genomic_DNA"/>
</dbReference>
<dbReference type="PROSITE" id="PS00086">
    <property type="entry name" value="CYTOCHROME_P450"/>
    <property type="match status" value="1"/>
</dbReference>
<dbReference type="Gene3D" id="1.10.630.10">
    <property type="entry name" value="Cytochrome P450"/>
    <property type="match status" value="1"/>
</dbReference>
<keyword evidence="4 5" id="KW-0408">Iron</keyword>
<keyword evidence="2 5" id="KW-0349">Heme</keyword>
<keyword evidence="6" id="KW-0560">Oxidoreductase</keyword>
<feature type="binding site" description="axial binding residue" evidence="5">
    <location>
        <position position="215"/>
    </location>
    <ligand>
        <name>heme</name>
        <dbReference type="ChEBI" id="CHEBI:30413"/>
    </ligand>
    <ligandPart>
        <name>Fe</name>
        <dbReference type="ChEBI" id="CHEBI:18248"/>
    </ligandPart>
</feature>
<evidence type="ECO:0000256" key="7">
    <source>
        <dbReference type="SAM" id="MobiDB-lite"/>
    </source>
</evidence>
<feature type="compositionally biased region" description="Basic and acidic residues" evidence="7">
    <location>
        <begin position="107"/>
        <end position="118"/>
    </location>
</feature>
<dbReference type="SUPFAM" id="SSF48264">
    <property type="entry name" value="Cytochrome P450"/>
    <property type="match status" value="1"/>
</dbReference>
<feature type="region of interest" description="Disordered" evidence="7">
    <location>
        <begin position="92"/>
        <end position="120"/>
    </location>
</feature>
<evidence type="ECO:0000256" key="5">
    <source>
        <dbReference type="PIRSR" id="PIRSR602401-1"/>
    </source>
</evidence>
<dbReference type="GO" id="GO:0004497">
    <property type="term" value="F:monooxygenase activity"/>
    <property type="evidence" value="ECO:0007669"/>
    <property type="project" value="UniProtKB-KW"/>
</dbReference>
<proteinExistence type="inferred from homology"/>
<evidence type="ECO:0000256" key="3">
    <source>
        <dbReference type="ARBA" id="ARBA00022723"/>
    </source>
</evidence>
<dbReference type="GO" id="GO:0020037">
    <property type="term" value="F:heme binding"/>
    <property type="evidence" value="ECO:0007669"/>
    <property type="project" value="InterPro"/>
</dbReference>
<dbReference type="AlphaFoldDB" id="A0AAX6MMB5"/>
<dbReference type="InterPro" id="IPR050121">
    <property type="entry name" value="Cytochrome_P450_monoxygenase"/>
</dbReference>
<dbReference type="InterPro" id="IPR002401">
    <property type="entry name" value="Cyt_P450_E_grp-I"/>
</dbReference>
<sequence>MSFLEVTARRLATTSRIAVVPAPRHFSTSIAAQKSVTEAAKDTLKSVDRKVSDKLVDGINAGANLASKVKGEADTGKVKGTAEEIRGQVKGEAEELKGKAKGAAQEAEGKRSEQHSKAEMISARRQWRTVRTLWRHLAPEEEYNGPFIVDGHVIPKGTVVGVNTYSLHHNEGCFPGPFRYDPKRWLITTDSKEETAAKKVISDAFAPFSTGPRGCAGKPMAYLELSLALSKIFWYYDFETAPGELGQVGVGEQGEFRLYEIFTSTHDGPYLVFKPRDTFTKDFGSIEFSNQ</sequence>
<dbReference type="PRINTS" id="PR00463">
    <property type="entry name" value="EP450I"/>
</dbReference>
<comment type="cofactor">
    <cofactor evidence="1 5">
        <name>heme</name>
        <dbReference type="ChEBI" id="CHEBI:30413"/>
    </cofactor>
</comment>